<dbReference type="Pfam" id="PF01380">
    <property type="entry name" value="SIS"/>
    <property type="match status" value="1"/>
</dbReference>
<dbReference type="EMBL" id="DRUZ01000037">
    <property type="protein sequence ID" value="HHS01496.1"/>
    <property type="molecule type" value="Genomic_DNA"/>
</dbReference>
<reference evidence="6" key="1">
    <citation type="journal article" date="2020" name="mSystems">
        <title>Genome- and Community-Level Interaction Insights into Carbon Utilization and Element Cycling Functions of Hydrothermarchaeota in Hydrothermal Sediment.</title>
        <authorList>
            <person name="Zhou Z."/>
            <person name="Liu Y."/>
            <person name="Xu W."/>
            <person name="Pan J."/>
            <person name="Luo Z.H."/>
            <person name="Li M."/>
        </authorList>
    </citation>
    <scope>NUCLEOTIDE SEQUENCE [LARGE SCALE GENOMIC DNA]</scope>
    <source>
        <strain evidence="6">SpSt-102</strain>
    </source>
</reference>
<keyword evidence="2" id="KW-0238">DNA-binding</keyword>
<dbReference type="AlphaFoldDB" id="A0A7C5Z3V2"/>
<dbReference type="SUPFAM" id="SSF53697">
    <property type="entry name" value="SIS domain"/>
    <property type="match status" value="1"/>
</dbReference>
<dbReference type="PANTHER" id="PTHR30514">
    <property type="entry name" value="GLUCOKINASE"/>
    <property type="match status" value="1"/>
</dbReference>
<dbReference type="CDD" id="cd05013">
    <property type="entry name" value="SIS_RpiR"/>
    <property type="match status" value="1"/>
</dbReference>
<feature type="domain" description="SIS" evidence="5">
    <location>
        <begin position="125"/>
        <end position="264"/>
    </location>
</feature>
<comment type="caution">
    <text evidence="6">The sequence shown here is derived from an EMBL/GenBank/DDBJ whole genome shotgun (WGS) entry which is preliminary data.</text>
</comment>
<dbReference type="InterPro" id="IPR036388">
    <property type="entry name" value="WH-like_DNA-bd_sf"/>
</dbReference>
<accession>A0A7C5Z3V2</accession>
<dbReference type="InterPro" id="IPR000281">
    <property type="entry name" value="HTH_RpiR"/>
</dbReference>
<evidence type="ECO:0000259" key="4">
    <source>
        <dbReference type="PROSITE" id="PS51071"/>
    </source>
</evidence>
<dbReference type="GO" id="GO:0003700">
    <property type="term" value="F:DNA-binding transcription factor activity"/>
    <property type="evidence" value="ECO:0007669"/>
    <property type="project" value="InterPro"/>
</dbReference>
<evidence type="ECO:0000313" key="6">
    <source>
        <dbReference type="EMBL" id="HHS01496.1"/>
    </source>
</evidence>
<dbReference type="InterPro" id="IPR046348">
    <property type="entry name" value="SIS_dom_sf"/>
</dbReference>
<dbReference type="Gene3D" id="3.40.50.10490">
    <property type="entry name" value="Glucose-6-phosphate isomerase like protein, domain 1"/>
    <property type="match status" value="1"/>
</dbReference>
<evidence type="ECO:0000259" key="5">
    <source>
        <dbReference type="PROSITE" id="PS51464"/>
    </source>
</evidence>
<dbReference type="InterPro" id="IPR001347">
    <property type="entry name" value="SIS_dom"/>
</dbReference>
<sequence>MTHDLETKIIELMPEFSKGQKKIAQFILEHGEKAAYMTALALGNSVGVSESTVVRFAERLGFEGYPEFQRALQELMKTKLTSVQRVELSASRINEKEVLKSVLLSDMDKIKQTLEQIDENIFNQVVDEIVNAKRIYIIGIRSSAALADFLGFYLNMILDNVKVITTSGISDIFEQVFRITSDDLIIGISFPRYSKRTLKVLQYAKKQGAKIVSLTDSKISPLCKFSDFVLICRSDMVSFADSLVAPLSVINALIVATGLRKKEEVAKTLEKLEEIWDEFQVYEKENR</sequence>
<dbReference type="PANTHER" id="PTHR30514:SF18">
    <property type="entry name" value="RPIR-FAMILY TRANSCRIPTIONAL REGULATOR"/>
    <property type="match status" value="1"/>
</dbReference>
<dbReference type="GO" id="GO:0003677">
    <property type="term" value="F:DNA binding"/>
    <property type="evidence" value="ECO:0007669"/>
    <property type="project" value="UniProtKB-KW"/>
</dbReference>
<dbReference type="Gene3D" id="1.10.10.10">
    <property type="entry name" value="Winged helix-like DNA-binding domain superfamily/Winged helix DNA-binding domain"/>
    <property type="match status" value="1"/>
</dbReference>
<dbReference type="Pfam" id="PF01418">
    <property type="entry name" value="HTH_6"/>
    <property type="match status" value="1"/>
</dbReference>
<dbReference type="InterPro" id="IPR035472">
    <property type="entry name" value="RpiR-like_SIS"/>
</dbReference>
<dbReference type="SUPFAM" id="SSF46689">
    <property type="entry name" value="Homeodomain-like"/>
    <property type="match status" value="1"/>
</dbReference>
<proteinExistence type="predicted"/>
<dbReference type="PROSITE" id="PS51464">
    <property type="entry name" value="SIS"/>
    <property type="match status" value="1"/>
</dbReference>
<gene>
    <name evidence="6" type="ORF">ENL71_03035</name>
</gene>
<name>A0A7C5Z3V2_9FIRM</name>
<keyword evidence="3" id="KW-0804">Transcription</keyword>
<dbReference type="GO" id="GO:1901135">
    <property type="term" value="P:carbohydrate derivative metabolic process"/>
    <property type="evidence" value="ECO:0007669"/>
    <property type="project" value="InterPro"/>
</dbReference>
<dbReference type="InterPro" id="IPR009057">
    <property type="entry name" value="Homeodomain-like_sf"/>
</dbReference>
<evidence type="ECO:0000256" key="2">
    <source>
        <dbReference type="ARBA" id="ARBA00023125"/>
    </source>
</evidence>
<protein>
    <submittedName>
        <fullName evidence="6">MurR/RpiR family transcriptional regulator</fullName>
    </submittedName>
</protein>
<keyword evidence="1" id="KW-0805">Transcription regulation</keyword>
<evidence type="ECO:0000256" key="1">
    <source>
        <dbReference type="ARBA" id="ARBA00023015"/>
    </source>
</evidence>
<organism evidence="6">
    <name type="scientific">Caldicellulosiruptor owensensis</name>
    <dbReference type="NCBI Taxonomy" id="55205"/>
    <lineage>
        <taxon>Bacteria</taxon>
        <taxon>Bacillati</taxon>
        <taxon>Bacillota</taxon>
        <taxon>Bacillota incertae sedis</taxon>
        <taxon>Caldicellulosiruptorales</taxon>
        <taxon>Caldicellulosiruptoraceae</taxon>
        <taxon>Caldicellulosiruptor</taxon>
    </lineage>
</organism>
<feature type="domain" description="HTH rpiR-type" evidence="4">
    <location>
        <begin position="3"/>
        <end position="79"/>
    </location>
</feature>
<dbReference type="GO" id="GO:0097367">
    <property type="term" value="F:carbohydrate derivative binding"/>
    <property type="evidence" value="ECO:0007669"/>
    <property type="project" value="InterPro"/>
</dbReference>
<dbReference type="InterPro" id="IPR047640">
    <property type="entry name" value="RpiR-like"/>
</dbReference>
<dbReference type="PROSITE" id="PS51071">
    <property type="entry name" value="HTH_RPIR"/>
    <property type="match status" value="1"/>
</dbReference>
<evidence type="ECO:0000256" key="3">
    <source>
        <dbReference type="ARBA" id="ARBA00023163"/>
    </source>
</evidence>